<sequence>MTIDYDNLPVINSREEIPENMTTEEAAEFWDTHALGPGLFEEGKHDPELQAFAARLRRDKPRQPRQPKATHITTLRLDEDMEKRLKHVAALKKVPYQTLLKQFVAERLYEEEKRLGVI</sequence>
<organism evidence="1 2">
    <name type="scientific">Deinococcus aerius</name>
    <dbReference type="NCBI Taxonomy" id="200253"/>
    <lineage>
        <taxon>Bacteria</taxon>
        <taxon>Thermotogati</taxon>
        <taxon>Deinococcota</taxon>
        <taxon>Deinococci</taxon>
        <taxon>Deinococcales</taxon>
        <taxon>Deinococcaceae</taxon>
        <taxon>Deinococcus</taxon>
    </lineage>
</organism>
<proteinExistence type="predicted"/>
<dbReference type="Proteomes" id="UP000236569">
    <property type="component" value="Unassembled WGS sequence"/>
</dbReference>
<evidence type="ECO:0000313" key="2">
    <source>
        <dbReference type="Proteomes" id="UP000236569"/>
    </source>
</evidence>
<comment type="caution">
    <text evidence="1">The sequence shown here is derived from an EMBL/GenBank/DDBJ whole genome shotgun (WGS) entry which is preliminary data.</text>
</comment>
<gene>
    <name evidence="1" type="ORF">DAERI_130045</name>
</gene>
<name>A0A2I9E0Z3_9DEIO</name>
<protein>
    <recommendedName>
        <fullName evidence="3">Antitoxin</fullName>
    </recommendedName>
</protein>
<accession>A0A2I9E0Z3</accession>
<keyword evidence="2" id="KW-1185">Reference proteome</keyword>
<dbReference type="EMBL" id="BFAG01000013">
    <property type="protein sequence ID" value="GBF07215.1"/>
    <property type="molecule type" value="Genomic_DNA"/>
</dbReference>
<dbReference type="RefSeq" id="WP_103130550.1">
    <property type="nucleotide sequence ID" value="NZ_BFAG01000013.1"/>
</dbReference>
<reference evidence="2" key="1">
    <citation type="submission" date="2018-01" db="EMBL/GenBank/DDBJ databases">
        <title>Draft Genome Sequence of the Radioresistant Bacterium Deinococcus aerius TR0125, Isolated from the Higher Atmosphere above Japan.</title>
        <authorList>
            <person name="Satoh K."/>
            <person name="Arai H."/>
            <person name="Sanzen T."/>
            <person name="Kawaguchi Y."/>
            <person name="Hayashi H."/>
            <person name="Yokobori S."/>
            <person name="Yamagishi A."/>
            <person name="Oono Y."/>
            <person name="Narumi I."/>
        </authorList>
    </citation>
    <scope>NUCLEOTIDE SEQUENCE [LARGE SCALE GENOMIC DNA]</scope>
    <source>
        <strain evidence="2">TR0125</strain>
    </source>
</reference>
<evidence type="ECO:0008006" key="3">
    <source>
        <dbReference type="Google" id="ProtNLM"/>
    </source>
</evidence>
<dbReference type="AlphaFoldDB" id="A0A2I9E0Z3"/>
<evidence type="ECO:0000313" key="1">
    <source>
        <dbReference type="EMBL" id="GBF07215.1"/>
    </source>
</evidence>
<dbReference type="OrthoDB" id="70987at2"/>